<dbReference type="FunFam" id="1.10.1240.60:FF:000001">
    <property type="entry name" value="Regulator of G-protein signaling 6"/>
    <property type="match status" value="1"/>
</dbReference>
<dbReference type="PRINTS" id="PR01301">
    <property type="entry name" value="RGSPROTEIN"/>
</dbReference>
<name>A0A2H5ACF9_NEOKU</name>
<dbReference type="GO" id="GO:0043005">
    <property type="term" value="C:neuron projection"/>
    <property type="evidence" value="ECO:0007669"/>
    <property type="project" value="TreeGrafter"/>
</dbReference>
<sequence length="467" mass="54500">MTIHGTGSQLGGAQMACLAKMETLIVAMQDPDTGIKMRIQRFLVPIPHLMTGNDIFQWLLQNVSATEEESFHLGDLIIKYGYIYPLKDPRSLVLRVDDSPYRFQTPYYWTSYKWPATELDYAIYLAKKNIKKQGNLVDYEKDNYNRLHTRINHTWDFVVMQAREQLRAAKQRKKSDRIVLDCQEQAYWLVNRPPPGALNIMESGPRRNTIQARIKLKNSAYYKKEIEYYTNALTRSRVKSSISLEGFVRHCEQYLLHDPIMSGCLPSNPWITSGTIYWTMNADLVAVPTRLRVERWAFSFQELLKDPLGRQEFRRFLEKEISAENLSFWEACEDVQYGEQSRVEEKVETIFEQFLAAGASKWVNIDSKTMEKTLDGLQMPHRYIFEDAQMHIYMLMKKDSYPRYLKSQMYKNLLESSIVPQESRKSVFPFTKWHRQPNQNPSQTPRPKVSDGKDKAAPAGTVSQVQN</sequence>
<dbReference type="GO" id="GO:0005886">
    <property type="term" value="C:plasma membrane"/>
    <property type="evidence" value="ECO:0007669"/>
    <property type="project" value="TreeGrafter"/>
</dbReference>
<dbReference type="InterPro" id="IPR016137">
    <property type="entry name" value="RGS"/>
</dbReference>
<feature type="region of interest" description="Disordered" evidence="2">
    <location>
        <begin position="429"/>
        <end position="467"/>
    </location>
</feature>
<organism evidence="5">
    <name type="scientific">Neotrygon kuhlii</name>
    <name type="common">Blue-spotted stingray</name>
    <name type="synonym">Dasyatis kuhlii</name>
    <dbReference type="NCBI Taxonomy" id="651721"/>
    <lineage>
        <taxon>Eukaryota</taxon>
        <taxon>Metazoa</taxon>
        <taxon>Chordata</taxon>
        <taxon>Craniata</taxon>
        <taxon>Vertebrata</taxon>
        <taxon>Chondrichthyes</taxon>
        <taxon>Elasmobranchii</taxon>
        <taxon>Batoidea</taxon>
        <taxon>Myliobatiformes</taxon>
        <taxon>Dasyatidae</taxon>
        <taxon>Neotrygon</taxon>
    </lineage>
</organism>
<dbReference type="InterPro" id="IPR047017">
    <property type="entry name" value="RGS6/7/9/11_DHEX_sf"/>
</dbReference>
<dbReference type="Pfam" id="PF18148">
    <property type="entry name" value="RGS_DHEX"/>
    <property type="match status" value="1"/>
</dbReference>
<dbReference type="Gene3D" id="1.10.1240.60">
    <property type="match status" value="1"/>
</dbReference>
<dbReference type="InterPro" id="IPR036284">
    <property type="entry name" value="GGL_sf"/>
</dbReference>
<dbReference type="InterPro" id="IPR047016">
    <property type="entry name" value="RGS6/7/9/11"/>
</dbReference>
<dbReference type="CDD" id="cd00068">
    <property type="entry name" value="GGL"/>
    <property type="match status" value="1"/>
</dbReference>
<dbReference type="InterPro" id="IPR044926">
    <property type="entry name" value="RGS_subdomain_2"/>
</dbReference>
<dbReference type="Gene3D" id="1.10.167.10">
    <property type="entry name" value="Regulator of G-protein Signalling 4, domain 2"/>
    <property type="match status" value="1"/>
</dbReference>
<accession>A0A2H5ACF9</accession>
<dbReference type="EMBL" id="MG063690">
    <property type="protein sequence ID" value="AUG68968.1"/>
    <property type="molecule type" value="mRNA"/>
</dbReference>
<feature type="compositionally biased region" description="Polar residues" evidence="2">
    <location>
        <begin position="436"/>
        <end position="445"/>
    </location>
</feature>
<proteinExistence type="evidence at transcript level"/>
<dbReference type="InterPro" id="IPR036305">
    <property type="entry name" value="RGS_sf"/>
</dbReference>
<dbReference type="SMART" id="SM00315">
    <property type="entry name" value="RGS"/>
    <property type="match status" value="1"/>
</dbReference>
<dbReference type="InterPro" id="IPR000591">
    <property type="entry name" value="DEP_dom"/>
</dbReference>
<evidence type="ECO:0000313" key="5">
    <source>
        <dbReference type="EMBL" id="AUG68968.1"/>
    </source>
</evidence>
<dbReference type="AlphaFoldDB" id="A0A2H5ACF9"/>
<keyword evidence="1" id="KW-0734">Signal transduction inhibitor</keyword>
<dbReference type="InterPro" id="IPR036388">
    <property type="entry name" value="WH-like_DNA-bd_sf"/>
</dbReference>
<dbReference type="PROSITE" id="PS50186">
    <property type="entry name" value="DEP"/>
    <property type="match status" value="1"/>
</dbReference>
<evidence type="ECO:0000259" key="4">
    <source>
        <dbReference type="PROSITE" id="PS50186"/>
    </source>
</evidence>
<dbReference type="SUPFAM" id="SSF46785">
    <property type="entry name" value="Winged helix' DNA-binding domain"/>
    <property type="match status" value="1"/>
</dbReference>
<dbReference type="SMART" id="SM00049">
    <property type="entry name" value="DEP"/>
    <property type="match status" value="1"/>
</dbReference>
<dbReference type="InterPro" id="IPR040759">
    <property type="entry name" value="RGS_DHEX"/>
</dbReference>
<dbReference type="Gene3D" id="1.10.10.10">
    <property type="entry name" value="Winged helix-like DNA-binding domain superfamily/Winged helix DNA-binding domain"/>
    <property type="match status" value="1"/>
</dbReference>
<dbReference type="Pfam" id="PF00631">
    <property type="entry name" value="G-gamma"/>
    <property type="match status" value="1"/>
</dbReference>
<dbReference type="InterPro" id="IPR036390">
    <property type="entry name" value="WH_DNA-bd_sf"/>
</dbReference>
<feature type="domain" description="RGS" evidence="3">
    <location>
        <begin position="299"/>
        <end position="414"/>
    </location>
</feature>
<dbReference type="GO" id="GO:0005737">
    <property type="term" value="C:cytoplasm"/>
    <property type="evidence" value="ECO:0007669"/>
    <property type="project" value="TreeGrafter"/>
</dbReference>
<dbReference type="SMART" id="SM01224">
    <property type="entry name" value="G_gamma"/>
    <property type="match status" value="1"/>
</dbReference>
<protein>
    <submittedName>
        <fullName evidence="5">Regulator of G-protein signaling 11</fullName>
    </submittedName>
</protein>
<dbReference type="Pfam" id="PF00615">
    <property type="entry name" value="RGS"/>
    <property type="match status" value="1"/>
</dbReference>
<dbReference type="GO" id="GO:0005096">
    <property type="term" value="F:GTPase activator activity"/>
    <property type="evidence" value="ECO:0007669"/>
    <property type="project" value="TreeGrafter"/>
</dbReference>
<dbReference type="Pfam" id="PF00610">
    <property type="entry name" value="DEP"/>
    <property type="match status" value="1"/>
</dbReference>
<dbReference type="PROSITE" id="PS50132">
    <property type="entry name" value="RGS"/>
    <property type="match status" value="1"/>
</dbReference>
<dbReference type="GO" id="GO:0009968">
    <property type="term" value="P:negative regulation of signal transduction"/>
    <property type="evidence" value="ECO:0007669"/>
    <property type="project" value="UniProtKB-KW"/>
</dbReference>
<dbReference type="PANTHER" id="PTHR45746:SF3">
    <property type="entry name" value="REGULATOR OF G-PROTEIN SIGNALING 11"/>
    <property type="match status" value="1"/>
</dbReference>
<reference evidence="5" key="1">
    <citation type="journal article" date="2018" name="Open Biol.">
        <title>Evolution of the shut-off steps of vertebrate phototransduction.</title>
        <authorList>
            <person name="Lamb T.D."/>
            <person name="Patel H.R."/>
            <person name="Chuah A."/>
            <person name="Hunt D.M."/>
        </authorList>
    </citation>
    <scope>NUCLEOTIDE SEQUENCE</scope>
</reference>
<dbReference type="FunFam" id="1.10.167.10:FF:000001">
    <property type="entry name" value="Putative regulator of g-protein signaling 12"/>
    <property type="match status" value="1"/>
</dbReference>
<evidence type="ECO:0000256" key="1">
    <source>
        <dbReference type="ARBA" id="ARBA00022700"/>
    </source>
</evidence>
<dbReference type="GO" id="GO:0035556">
    <property type="term" value="P:intracellular signal transduction"/>
    <property type="evidence" value="ECO:0007669"/>
    <property type="project" value="InterPro"/>
</dbReference>
<evidence type="ECO:0000256" key="2">
    <source>
        <dbReference type="SAM" id="MobiDB-lite"/>
    </source>
</evidence>
<dbReference type="SUPFAM" id="SSF48670">
    <property type="entry name" value="Transducin (heterotrimeric G protein), gamma chain"/>
    <property type="match status" value="1"/>
</dbReference>
<dbReference type="GO" id="GO:0008277">
    <property type="term" value="P:regulation of G protein-coupled receptor signaling pathway"/>
    <property type="evidence" value="ECO:0007669"/>
    <property type="project" value="InterPro"/>
</dbReference>
<dbReference type="GO" id="GO:0007186">
    <property type="term" value="P:G protein-coupled receptor signaling pathway"/>
    <property type="evidence" value="ECO:0007669"/>
    <property type="project" value="InterPro"/>
</dbReference>
<dbReference type="SMART" id="SM00224">
    <property type="entry name" value="GGL"/>
    <property type="match status" value="1"/>
</dbReference>
<dbReference type="PANTHER" id="PTHR45746">
    <property type="entry name" value="LP21163P"/>
    <property type="match status" value="1"/>
</dbReference>
<dbReference type="InterPro" id="IPR015898">
    <property type="entry name" value="G-protein_gamma-like_dom"/>
</dbReference>
<dbReference type="SUPFAM" id="SSF48097">
    <property type="entry name" value="Regulator of G-protein signaling, RGS"/>
    <property type="match status" value="1"/>
</dbReference>
<feature type="domain" description="DEP" evidence="4">
    <location>
        <begin position="31"/>
        <end position="105"/>
    </location>
</feature>
<dbReference type="Gene3D" id="4.10.260.10">
    <property type="entry name" value="Transducin (heterotrimeric G protein), gamma chain"/>
    <property type="match status" value="1"/>
</dbReference>
<dbReference type="CDD" id="cd04450">
    <property type="entry name" value="DEP_RGS7-like"/>
    <property type="match status" value="1"/>
</dbReference>
<evidence type="ECO:0000259" key="3">
    <source>
        <dbReference type="PROSITE" id="PS50132"/>
    </source>
</evidence>